<keyword evidence="5" id="KW-1185">Reference proteome</keyword>
<accession>A0ABR4CJW6</accession>
<dbReference type="PROSITE" id="PS00028">
    <property type="entry name" value="ZINC_FINGER_C2H2_1"/>
    <property type="match status" value="1"/>
</dbReference>
<comment type="caution">
    <text evidence="4">The sequence shown here is derived from an EMBL/GenBank/DDBJ whole genome shotgun (WGS) entry which is preliminary data.</text>
</comment>
<name>A0ABR4CJW6_9HELO</name>
<sequence length="315" mass="34289">MLTTSRGSLPSVLLGTHVLYPYPYPIIESILSPITPLKLFTNIGGEMAEKADGVEAENLNGSTGVGASGRFAHGDTLEGFDGFGGLLFDDIDHAAASKGFGNAPDNLACAELEMGWDQIDYPGFHPTSGNGSYDSYNAMPRALSTSSPATFEASVNFQPLNNSFLNTNLSTLFDEVPTNCDISMQLMSDFILNAYAAAQSHHESSIIVTTQSNSDGRNSTPKAKYSLNSSMNSKTLSKSIKGFPSIQGPRYHCPTANCTRSYKRQFELIRHQHIHSNIRIHECRFIGCHRNGEGKGFARKDHLKQHLKLVHSASI</sequence>
<feature type="domain" description="C2H2-type" evidence="3">
    <location>
        <begin position="251"/>
        <end position="280"/>
    </location>
</feature>
<dbReference type="Gene3D" id="3.30.160.60">
    <property type="entry name" value="Classic Zinc Finger"/>
    <property type="match status" value="1"/>
</dbReference>
<dbReference type="Proteomes" id="UP001595075">
    <property type="component" value="Unassembled WGS sequence"/>
</dbReference>
<reference evidence="4 5" key="1">
    <citation type="journal article" date="2024" name="Commun. Biol.">
        <title>Comparative genomic analysis of thermophilic fungi reveals convergent evolutionary adaptations and gene losses.</title>
        <authorList>
            <person name="Steindorff A.S."/>
            <person name="Aguilar-Pontes M.V."/>
            <person name="Robinson A.J."/>
            <person name="Andreopoulos B."/>
            <person name="LaButti K."/>
            <person name="Kuo A."/>
            <person name="Mondo S."/>
            <person name="Riley R."/>
            <person name="Otillar R."/>
            <person name="Haridas S."/>
            <person name="Lipzen A."/>
            <person name="Grimwood J."/>
            <person name="Schmutz J."/>
            <person name="Clum A."/>
            <person name="Reid I.D."/>
            <person name="Moisan M.C."/>
            <person name="Butler G."/>
            <person name="Nguyen T.T.M."/>
            <person name="Dewar K."/>
            <person name="Conant G."/>
            <person name="Drula E."/>
            <person name="Henrissat B."/>
            <person name="Hansel C."/>
            <person name="Singer S."/>
            <person name="Hutchinson M.I."/>
            <person name="de Vries R.P."/>
            <person name="Natvig D.O."/>
            <person name="Powell A.J."/>
            <person name="Tsang A."/>
            <person name="Grigoriev I.V."/>
        </authorList>
    </citation>
    <scope>NUCLEOTIDE SEQUENCE [LARGE SCALE GENOMIC DNA]</scope>
    <source>
        <strain evidence="4 5">CBS 494.80</strain>
    </source>
</reference>
<proteinExistence type="predicted"/>
<organism evidence="4 5">
    <name type="scientific">Oculimacula yallundae</name>
    <dbReference type="NCBI Taxonomy" id="86028"/>
    <lineage>
        <taxon>Eukaryota</taxon>
        <taxon>Fungi</taxon>
        <taxon>Dikarya</taxon>
        <taxon>Ascomycota</taxon>
        <taxon>Pezizomycotina</taxon>
        <taxon>Leotiomycetes</taxon>
        <taxon>Helotiales</taxon>
        <taxon>Ploettnerulaceae</taxon>
        <taxon>Oculimacula</taxon>
    </lineage>
</organism>
<evidence type="ECO:0000313" key="5">
    <source>
        <dbReference type="Proteomes" id="UP001595075"/>
    </source>
</evidence>
<dbReference type="SMART" id="SM00355">
    <property type="entry name" value="ZnF_C2H2"/>
    <property type="match status" value="2"/>
</dbReference>
<feature type="region of interest" description="Disordered" evidence="2">
    <location>
        <begin position="209"/>
        <end position="228"/>
    </location>
</feature>
<evidence type="ECO:0000313" key="4">
    <source>
        <dbReference type="EMBL" id="KAL2069797.1"/>
    </source>
</evidence>
<dbReference type="PROSITE" id="PS50157">
    <property type="entry name" value="ZINC_FINGER_C2H2_2"/>
    <property type="match status" value="1"/>
</dbReference>
<evidence type="ECO:0000259" key="3">
    <source>
        <dbReference type="PROSITE" id="PS50157"/>
    </source>
</evidence>
<keyword evidence="1" id="KW-0479">Metal-binding</keyword>
<evidence type="ECO:0000256" key="2">
    <source>
        <dbReference type="SAM" id="MobiDB-lite"/>
    </source>
</evidence>
<dbReference type="EMBL" id="JAZHXI010000007">
    <property type="protein sequence ID" value="KAL2069797.1"/>
    <property type="molecule type" value="Genomic_DNA"/>
</dbReference>
<gene>
    <name evidence="4" type="ORF">VTL71DRAFT_14476</name>
</gene>
<dbReference type="InterPro" id="IPR013087">
    <property type="entry name" value="Znf_C2H2_type"/>
</dbReference>
<keyword evidence="1" id="KW-0862">Zinc</keyword>
<evidence type="ECO:0000256" key="1">
    <source>
        <dbReference type="PROSITE-ProRule" id="PRU00042"/>
    </source>
</evidence>
<protein>
    <recommendedName>
        <fullName evidence="3">C2H2-type domain-containing protein</fullName>
    </recommendedName>
</protein>
<keyword evidence="1" id="KW-0863">Zinc-finger</keyword>